<protein>
    <submittedName>
        <fullName evidence="1">Uncharacterized protein</fullName>
    </submittedName>
</protein>
<organism evidence="1 2">
    <name type="scientific">Planctomicrobium piriforme</name>
    <dbReference type="NCBI Taxonomy" id="1576369"/>
    <lineage>
        <taxon>Bacteria</taxon>
        <taxon>Pseudomonadati</taxon>
        <taxon>Planctomycetota</taxon>
        <taxon>Planctomycetia</taxon>
        <taxon>Planctomycetales</taxon>
        <taxon>Planctomycetaceae</taxon>
        <taxon>Planctomicrobium</taxon>
    </lineage>
</organism>
<name>A0A1I3HE14_9PLAN</name>
<dbReference type="AlphaFoldDB" id="A0A1I3HE14"/>
<sequence length="72" mass="8395">MRPRLRLFTGDDRDPVLPPTMTITFGELMSILDEASRRQRTWLKDFSEDGVQIPEDLYEVLTEYHSQVRPGA</sequence>
<evidence type="ECO:0000313" key="1">
    <source>
        <dbReference type="EMBL" id="SFI33892.1"/>
    </source>
</evidence>
<evidence type="ECO:0000313" key="2">
    <source>
        <dbReference type="Proteomes" id="UP000199518"/>
    </source>
</evidence>
<reference evidence="2" key="1">
    <citation type="submission" date="2016-10" db="EMBL/GenBank/DDBJ databases">
        <authorList>
            <person name="Varghese N."/>
            <person name="Submissions S."/>
        </authorList>
    </citation>
    <scope>NUCLEOTIDE SEQUENCE [LARGE SCALE GENOMIC DNA]</scope>
    <source>
        <strain evidence="2">DSM 26348</strain>
    </source>
</reference>
<dbReference type="OrthoDB" id="281881at2"/>
<accession>A0A1I3HE14</accession>
<dbReference type="Proteomes" id="UP000199518">
    <property type="component" value="Unassembled WGS sequence"/>
</dbReference>
<dbReference type="STRING" id="1576369.SAMN05421753_10821"/>
<dbReference type="EMBL" id="FOQD01000008">
    <property type="protein sequence ID" value="SFI33892.1"/>
    <property type="molecule type" value="Genomic_DNA"/>
</dbReference>
<proteinExistence type="predicted"/>
<gene>
    <name evidence="1" type="ORF">SAMN05421753_10821</name>
</gene>
<keyword evidence="2" id="KW-1185">Reference proteome</keyword>
<dbReference type="RefSeq" id="WP_092050232.1">
    <property type="nucleotide sequence ID" value="NZ_FOQD01000008.1"/>
</dbReference>